<comment type="caution">
    <text evidence="2">The sequence shown here is derived from an EMBL/GenBank/DDBJ whole genome shotgun (WGS) entry which is preliminary data.</text>
</comment>
<name>A0ABQ9YBD8_9EUKA</name>
<organism evidence="2 3">
    <name type="scientific">Blattamonas nauphoetae</name>
    <dbReference type="NCBI Taxonomy" id="2049346"/>
    <lineage>
        <taxon>Eukaryota</taxon>
        <taxon>Metamonada</taxon>
        <taxon>Preaxostyla</taxon>
        <taxon>Oxymonadida</taxon>
        <taxon>Blattamonas</taxon>
    </lineage>
</organism>
<evidence type="ECO:0000313" key="3">
    <source>
        <dbReference type="Proteomes" id="UP001281761"/>
    </source>
</evidence>
<keyword evidence="3" id="KW-1185">Reference proteome</keyword>
<feature type="compositionally biased region" description="Basic and acidic residues" evidence="1">
    <location>
        <begin position="139"/>
        <end position="149"/>
    </location>
</feature>
<dbReference type="EMBL" id="JARBJD010000018">
    <property type="protein sequence ID" value="KAK2961083.1"/>
    <property type="molecule type" value="Genomic_DNA"/>
</dbReference>
<accession>A0ABQ9YBD8</accession>
<gene>
    <name evidence="2" type="ORF">BLNAU_3851</name>
</gene>
<evidence type="ECO:0000313" key="2">
    <source>
        <dbReference type="EMBL" id="KAK2961083.1"/>
    </source>
</evidence>
<evidence type="ECO:0000256" key="1">
    <source>
        <dbReference type="SAM" id="MobiDB-lite"/>
    </source>
</evidence>
<proteinExistence type="predicted"/>
<feature type="region of interest" description="Disordered" evidence="1">
    <location>
        <begin position="139"/>
        <end position="165"/>
    </location>
</feature>
<dbReference type="Proteomes" id="UP001281761">
    <property type="component" value="Unassembled WGS sequence"/>
</dbReference>
<reference evidence="2 3" key="1">
    <citation type="journal article" date="2022" name="bioRxiv">
        <title>Genomics of Preaxostyla Flagellates Illuminates Evolutionary Transitions and the Path Towards Mitochondrial Loss.</title>
        <authorList>
            <person name="Novak L.V.F."/>
            <person name="Treitli S.C."/>
            <person name="Pyrih J."/>
            <person name="Halakuc P."/>
            <person name="Pipaliya S.V."/>
            <person name="Vacek V."/>
            <person name="Brzon O."/>
            <person name="Soukal P."/>
            <person name="Eme L."/>
            <person name="Dacks J.B."/>
            <person name="Karnkowska A."/>
            <person name="Elias M."/>
            <person name="Hampl V."/>
        </authorList>
    </citation>
    <scope>NUCLEOTIDE SEQUENCE [LARGE SCALE GENOMIC DNA]</scope>
    <source>
        <strain evidence="2">NAU3</strain>
        <tissue evidence="2">Gut</tissue>
    </source>
</reference>
<protein>
    <submittedName>
        <fullName evidence="2">Uncharacterized protein</fullName>
    </submittedName>
</protein>
<sequence>MTRPPRYSQKFQLPILNQQLNSRNVETNDTAKQAAKDLNTKNYFTLADDLLSLGVKATMDDINNTIRPVDYDEQSTLPIQGRRVSIDGDDTIARSPIALPQLAAAPFPAIHVRSDTKFIPLPPLPPRARLCIRPSESLEHRGTHEIDKRKQQRRQARPKGEWIGKSLHQPTNHLLFGRRGAGKNLLCFRQLDLNTNRGWRDDIKESIHRMPVKEDISCPHTREESWGSIKEQHGVWMKTESTQSIDVLLVEHQMLGTITLDRRKRSFSGDKVESTWEKIER</sequence>